<sequence>MIKSYSKFISRLALKNLGKNSVRYSVHCTEWNRERLEQLWMRRQILGPDPPTPRALKPNW</sequence>
<evidence type="ECO:0000313" key="1">
    <source>
        <dbReference type="Proteomes" id="UP000887565"/>
    </source>
</evidence>
<dbReference type="WBParaSite" id="nRc.2.0.1.t32515-RA">
    <property type="protein sequence ID" value="nRc.2.0.1.t32515-RA"/>
    <property type="gene ID" value="nRc.2.0.1.g32515"/>
</dbReference>
<evidence type="ECO:0000313" key="2">
    <source>
        <dbReference type="WBParaSite" id="nRc.2.0.1.t32515-RA"/>
    </source>
</evidence>
<accession>A0A915K2H0</accession>
<reference evidence="2" key="1">
    <citation type="submission" date="2022-11" db="UniProtKB">
        <authorList>
            <consortium name="WormBaseParasite"/>
        </authorList>
    </citation>
    <scope>IDENTIFICATION</scope>
</reference>
<keyword evidence="1" id="KW-1185">Reference proteome</keyword>
<dbReference type="Proteomes" id="UP000887565">
    <property type="component" value="Unplaced"/>
</dbReference>
<name>A0A915K2H0_ROMCU</name>
<protein>
    <submittedName>
        <fullName evidence="2">Uncharacterized protein</fullName>
    </submittedName>
</protein>
<dbReference type="AlphaFoldDB" id="A0A915K2H0"/>
<proteinExistence type="predicted"/>
<organism evidence="1 2">
    <name type="scientific">Romanomermis culicivorax</name>
    <name type="common">Nematode worm</name>
    <dbReference type="NCBI Taxonomy" id="13658"/>
    <lineage>
        <taxon>Eukaryota</taxon>
        <taxon>Metazoa</taxon>
        <taxon>Ecdysozoa</taxon>
        <taxon>Nematoda</taxon>
        <taxon>Enoplea</taxon>
        <taxon>Dorylaimia</taxon>
        <taxon>Mermithida</taxon>
        <taxon>Mermithoidea</taxon>
        <taxon>Mermithidae</taxon>
        <taxon>Romanomermis</taxon>
    </lineage>
</organism>